<dbReference type="Pfam" id="PF05648">
    <property type="entry name" value="PEX11"/>
    <property type="match status" value="1"/>
</dbReference>
<proteinExistence type="predicted"/>
<protein>
    <submittedName>
        <fullName evidence="5">Uncharacterized protein</fullName>
    </submittedName>
</protein>
<reference evidence="5" key="2">
    <citation type="submission" date="2015-06" db="UniProtKB">
        <authorList>
            <consortium name="EnsemblMetazoa"/>
        </authorList>
    </citation>
    <scope>IDENTIFICATION</scope>
</reference>
<sequence>MEQLMRLNSQTSGRDKILRLWQFTCRLTWAVMEKRSRNMEAISRLKEVEGLISFARRLLRLGRSVDMLYSSVSSLQISDPFLRMVITSSRISSSLFLFADHLVWLKKVGLLQVDEIKWSDTSNRFWLYSSVLNLLRDCHEINIMIKSEQRMKNLRPELGSVEYVTAVAQIFIKHKNITIDTVKNICDTLLPMANLGHVKVSPAHVGLLGIISSTAAMLQLVDPSNRLAMA</sequence>
<dbReference type="EMBL" id="CAEY01000276">
    <property type="status" value="NOT_ANNOTATED_CDS"/>
    <property type="molecule type" value="Genomic_DNA"/>
</dbReference>
<dbReference type="EnsemblMetazoa" id="tetur16g00890.1">
    <property type="protein sequence ID" value="tetur16g00890.1"/>
    <property type="gene ID" value="tetur16g00890"/>
</dbReference>
<dbReference type="GO" id="GO:0005778">
    <property type="term" value="C:peroxisomal membrane"/>
    <property type="evidence" value="ECO:0007669"/>
    <property type="project" value="UniProtKB-SubCell"/>
</dbReference>
<organism evidence="5 6">
    <name type="scientific">Tetranychus urticae</name>
    <name type="common">Two-spotted spider mite</name>
    <dbReference type="NCBI Taxonomy" id="32264"/>
    <lineage>
        <taxon>Eukaryota</taxon>
        <taxon>Metazoa</taxon>
        <taxon>Ecdysozoa</taxon>
        <taxon>Arthropoda</taxon>
        <taxon>Chelicerata</taxon>
        <taxon>Arachnida</taxon>
        <taxon>Acari</taxon>
        <taxon>Acariformes</taxon>
        <taxon>Trombidiformes</taxon>
        <taxon>Prostigmata</taxon>
        <taxon>Eleutherengona</taxon>
        <taxon>Raphignathae</taxon>
        <taxon>Tetranychoidea</taxon>
        <taxon>Tetranychidae</taxon>
        <taxon>Tetranychus</taxon>
    </lineage>
</organism>
<accession>T1KNG4</accession>
<evidence type="ECO:0000256" key="3">
    <source>
        <dbReference type="ARBA" id="ARBA00023140"/>
    </source>
</evidence>
<dbReference type="PANTHER" id="PTHR12652">
    <property type="entry name" value="PEROXISOMAL BIOGENESIS FACTOR 11"/>
    <property type="match status" value="1"/>
</dbReference>
<keyword evidence="6" id="KW-1185">Reference proteome</keyword>
<dbReference type="KEGG" id="tut:107365909"/>
<keyword evidence="3" id="KW-0576">Peroxisome</keyword>
<comment type="subcellular location">
    <subcellularLocation>
        <location evidence="4">Peroxisome membrane</location>
    </subcellularLocation>
</comment>
<dbReference type="AlphaFoldDB" id="T1KNG4"/>
<gene>
    <name evidence="5" type="primary">107365909</name>
</gene>
<evidence type="ECO:0000313" key="6">
    <source>
        <dbReference type="Proteomes" id="UP000015104"/>
    </source>
</evidence>
<keyword evidence="1" id="KW-0962">Peroxisome biogenesis</keyword>
<name>T1KNG4_TETUR</name>
<dbReference type="HOGENOM" id="CLU_049216_2_1_1"/>
<dbReference type="STRING" id="32264.T1KNG4"/>
<dbReference type="InterPro" id="IPR008733">
    <property type="entry name" value="PEX11"/>
</dbReference>
<dbReference type="OMA" id="AYHPTVA"/>
<dbReference type="Proteomes" id="UP000015104">
    <property type="component" value="Unassembled WGS sequence"/>
</dbReference>
<evidence type="ECO:0000256" key="2">
    <source>
        <dbReference type="ARBA" id="ARBA00023136"/>
    </source>
</evidence>
<dbReference type="OrthoDB" id="411017at2759"/>
<reference evidence="6" key="1">
    <citation type="submission" date="2011-08" db="EMBL/GenBank/DDBJ databases">
        <authorList>
            <person name="Rombauts S."/>
        </authorList>
    </citation>
    <scope>NUCLEOTIDE SEQUENCE</scope>
    <source>
        <strain evidence="6">London</strain>
    </source>
</reference>
<evidence type="ECO:0000256" key="1">
    <source>
        <dbReference type="ARBA" id="ARBA00022593"/>
    </source>
</evidence>
<dbReference type="GO" id="GO:0016559">
    <property type="term" value="P:peroxisome fission"/>
    <property type="evidence" value="ECO:0007669"/>
    <property type="project" value="InterPro"/>
</dbReference>
<evidence type="ECO:0000313" key="5">
    <source>
        <dbReference type="EnsemblMetazoa" id="tetur16g00890.1"/>
    </source>
</evidence>
<dbReference type="eggNOG" id="KOG4186">
    <property type="taxonomic scope" value="Eukaryota"/>
</dbReference>
<dbReference type="PANTHER" id="PTHR12652:SF50">
    <property type="entry name" value="PEROXIN 11"/>
    <property type="match status" value="1"/>
</dbReference>
<evidence type="ECO:0000256" key="4">
    <source>
        <dbReference type="ARBA" id="ARBA00046271"/>
    </source>
</evidence>
<keyword evidence="2" id="KW-0472">Membrane</keyword>